<comment type="caution">
    <text evidence="1">The sequence shown here is derived from an EMBL/GenBank/DDBJ whole genome shotgun (WGS) entry which is preliminary data.</text>
</comment>
<proteinExistence type="predicted"/>
<dbReference type="EMBL" id="AEBR01000067">
    <property type="protein sequence ID" value="EFM82356.1"/>
    <property type="molecule type" value="Genomic_DNA"/>
</dbReference>
<dbReference type="Proteomes" id="UP000004846">
    <property type="component" value="Unassembled WGS sequence"/>
</dbReference>
<organism evidence="1 2">
    <name type="scientific">Enterococcus faecalis TX4248</name>
    <dbReference type="NCBI Taxonomy" id="749495"/>
    <lineage>
        <taxon>Bacteria</taxon>
        <taxon>Bacillati</taxon>
        <taxon>Bacillota</taxon>
        <taxon>Bacilli</taxon>
        <taxon>Lactobacillales</taxon>
        <taxon>Enterococcaceae</taxon>
        <taxon>Enterococcus</taxon>
    </lineage>
</organism>
<name>A0A125W5E0_ENTFL</name>
<dbReference type="RefSeq" id="WP_002402380.1">
    <property type="nucleotide sequence ID" value="NZ_GL454464.1"/>
</dbReference>
<sequence length="89" mass="10482">MDNLYKCNQCHKHTPLIRKSENITKDVEHHYAECANCGYKATIMYMNTEIKLLMYEQRKTKFGTKKKGKLTEKLNRLISQLRKEVEGSS</sequence>
<accession>A0A125W5E0</accession>
<reference evidence="2" key="1">
    <citation type="submission" date="2010-07" db="EMBL/GenBank/DDBJ databases">
        <authorList>
            <person name="Weinstock G."/>
            <person name="Sodergren E."/>
            <person name="Clifton S."/>
            <person name="Fulton L."/>
            <person name="Fulton B."/>
            <person name="Courtney L."/>
            <person name="Fronick C."/>
            <person name="Harrison M."/>
            <person name="Strong C."/>
            <person name="Farmer C."/>
            <person name="Delahaunty K."/>
            <person name="Markovic C."/>
            <person name="Hall O."/>
            <person name="Minx P."/>
            <person name="Tomlinson C."/>
            <person name="Mitreva M."/>
            <person name="Hou S."/>
            <person name="Chen J."/>
            <person name="Wollam A."/>
            <person name="Pepin K.H."/>
            <person name="Johnson M."/>
            <person name="Bhonagiri V."/>
            <person name="Zhang X."/>
            <person name="Suruliraj S."/>
            <person name="Warren W."/>
            <person name="Chinwalla A."/>
            <person name="Mardis E.R."/>
            <person name="Wilson R.K."/>
        </authorList>
    </citation>
    <scope>NUCLEOTIDE SEQUENCE [LARGE SCALE GENOMIC DNA]</scope>
    <source>
        <strain evidence="2">TX4248</strain>
    </source>
</reference>
<dbReference type="AlphaFoldDB" id="A0A125W5E0"/>
<evidence type="ECO:0000313" key="1">
    <source>
        <dbReference type="EMBL" id="EFM82356.1"/>
    </source>
</evidence>
<dbReference type="HOGENOM" id="CLU_189003_0_0_9"/>
<protein>
    <submittedName>
        <fullName evidence="1">Uncharacterized protein</fullName>
    </submittedName>
</protein>
<evidence type="ECO:0000313" key="2">
    <source>
        <dbReference type="Proteomes" id="UP000004846"/>
    </source>
</evidence>
<gene>
    <name evidence="1" type="ORF">HMPREF9498_02083</name>
</gene>